<keyword evidence="4" id="KW-1185">Reference proteome</keyword>
<dbReference type="Pfam" id="PF12770">
    <property type="entry name" value="CHAT"/>
    <property type="match status" value="1"/>
</dbReference>
<feature type="region of interest" description="Disordered" evidence="1">
    <location>
        <begin position="1005"/>
        <end position="1039"/>
    </location>
</feature>
<accession>A0A8H4R146</accession>
<reference evidence="3 4" key="1">
    <citation type="submission" date="2019-12" db="EMBL/GenBank/DDBJ databases">
        <authorList>
            <person name="Floudas D."/>
            <person name="Bentzer J."/>
            <person name="Ahren D."/>
            <person name="Johansson T."/>
            <person name="Persson P."/>
            <person name="Tunlid A."/>
        </authorList>
    </citation>
    <scope>NUCLEOTIDE SEQUENCE [LARGE SCALE GENOMIC DNA]</scope>
    <source>
        <strain evidence="3 4">CBS 102.39</strain>
    </source>
</reference>
<dbReference type="Gene3D" id="1.25.40.10">
    <property type="entry name" value="Tetratricopeptide repeat domain"/>
    <property type="match status" value="1"/>
</dbReference>
<dbReference type="AlphaFoldDB" id="A0A8H4R146"/>
<evidence type="ECO:0000313" key="3">
    <source>
        <dbReference type="EMBL" id="KAF4620478.1"/>
    </source>
</evidence>
<evidence type="ECO:0000313" key="4">
    <source>
        <dbReference type="Proteomes" id="UP000521872"/>
    </source>
</evidence>
<dbReference type="InterPro" id="IPR011990">
    <property type="entry name" value="TPR-like_helical_dom_sf"/>
</dbReference>
<dbReference type="PANTHER" id="PTHR10098:SF108">
    <property type="entry name" value="TETRATRICOPEPTIDE REPEAT PROTEIN 28"/>
    <property type="match status" value="1"/>
</dbReference>
<dbReference type="InterPro" id="IPR024983">
    <property type="entry name" value="CHAT_dom"/>
</dbReference>
<evidence type="ECO:0000256" key="1">
    <source>
        <dbReference type="SAM" id="MobiDB-lite"/>
    </source>
</evidence>
<gene>
    <name evidence="3" type="ORF">D9613_001141</name>
</gene>
<dbReference type="Proteomes" id="UP000521872">
    <property type="component" value="Unassembled WGS sequence"/>
</dbReference>
<dbReference type="EMBL" id="JAACJL010000015">
    <property type="protein sequence ID" value="KAF4620478.1"/>
    <property type="molecule type" value="Genomic_DNA"/>
</dbReference>
<feature type="compositionally biased region" description="Basic and acidic residues" evidence="1">
    <location>
        <begin position="1006"/>
        <end position="1015"/>
    </location>
</feature>
<organism evidence="3 4">
    <name type="scientific">Agrocybe pediades</name>
    <dbReference type="NCBI Taxonomy" id="84607"/>
    <lineage>
        <taxon>Eukaryota</taxon>
        <taxon>Fungi</taxon>
        <taxon>Dikarya</taxon>
        <taxon>Basidiomycota</taxon>
        <taxon>Agaricomycotina</taxon>
        <taxon>Agaricomycetes</taxon>
        <taxon>Agaricomycetidae</taxon>
        <taxon>Agaricales</taxon>
        <taxon>Agaricineae</taxon>
        <taxon>Strophariaceae</taxon>
        <taxon>Agrocybe</taxon>
    </lineage>
</organism>
<dbReference type="PANTHER" id="PTHR10098">
    <property type="entry name" value="RAPSYN-RELATED"/>
    <property type="match status" value="1"/>
</dbReference>
<comment type="caution">
    <text evidence="3">The sequence shown here is derived from an EMBL/GenBank/DDBJ whole genome shotgun (WGS) entry which is preliminary data.</text>
</comment>
<sequence>MVVIQGPASSRNKGSAPSPLTPTPKHEGSDKLFGGTLRVMSRRPSLYRRSSSSQSISLHIPVKQRTTEHAEIDVVDKSSTGVSVSVSTSSTISMNSISVRTNNTFSTTSVSSSITSITGSSVSIGFSSNVAADQTQPETCTIANLPCLSSSKPPEPDISTGTSISTALVDHGSLEESTHGACSVTGSIPSLHLPASTLPVEISHEDTYLREIIADLDEANRTVQTKVTEAIMMLNRPTSFQRTKSSRDLYLRMFFLCSPHFNTFITRLENLFIRIADADDFSLIITHSMKRLLLLHRNPRLPDVLIYLSKTFLVAYRTSQRIARLEAALHASMVAAAITKHNRSSECHQRVLEILVEVHHTRHHRFYTIGSKLEELKLAIGYAREAAELSSKLDNVRGYFCLSNVLRSQYILEGKKDVGRLDESLEWIKKAIEKLPEDDPERPFSSFLHGRLLLSRYLHHHPVVKKESLLCALLQPNLEALEVIKELDAAIRLIKSAQEGLEQISPKHPKLAMVYCCAGEALEARYWAVLLCADLAEAHTYYEKAVDHSESPLEAIVNARAAAKLHLKEIDDANQQIRTQDYAWAQARLSYAVKLLLKNILQSIPIDDQQFALSQVCGLPAEAVAVTLSAAQNNNLEGVLEILEKSRGVIIGSSIALRSLERKRPEEFKKLQTAFKEVAAPRSEDLSQGAPPIKSVEARYIELEKVLATIRQLDGFDDFLSPPKKDDMEKLVEHGGAIVVFNAAETRSDAIVMISKKLKHIPLPGFKLSDIEVKIAQMQRTLHDWDMSNRSDRNIELRSILEWLWISAVKPVCSYLKTVNKCHRRNTPAATHDQGSRLVERIWWIGVGLLSKLPFHAAGIHGVPRKKKETLIHNFRSSYIPTIKALSHAVKAWSASKDNGDMEVNLSMIHMEKTPGYAPLRGIHDEVRDIADIAAIDYDVHVQVLNTPSRMQVLEHLNDLKQGTKATRQHIIHFSCHGVCDFRNPLDSHVVLADTDGETFSPVRSELSKKDKETTELPTNNNSEFARGQPAHLVQRKPTTPPATNLLSVRDICDLDLNNAYLAYLGACHTANNAVRELADESLHLASAFQMAGCRNVVGNMWLAANTECIQLSQEFYKRLLETSSSSWSDLDGNVSEAYHHAVLSVWENGDNGADPIGWASFVHYGV</sequence>
<protein>
    <recommendedName>
        <fullName evidence="2">CHAT domain-containing protein</fullName>
    </recommendedName>
</protein>
<proteinExistence type="predicted"/>
<feature type="domain" description="CHAT" evidence="2">
    <location>
        <begin position="835"/>
        <end position="1166"/>
    </location>
</feature>
<evidence type="ECO:0000259" key="2">
    <source>
        <dbReference type="Pfam" id="PF12770"/>
    </source>
</evidence>
<feature type="region of interest" description="Disordered" evidence="1">
    <location>
        <begin position="1"/>
        <end position="31"/>
    </location>
</feature>
<name>A0A8H4R146_9AGAR</name>